<dbReference type="Gene3D" id="3.40.50.10810">
    <property type="entry name" value="Tandem AAA-ATPase domain"/>
    <property type="match status" value="1"/>
</dbReference>
<accession>A0A2I1R463</accession>
<dbReference type="AlphaFoldDB" id="A0A2I1R463"/>
<protein>
    <submittedName>
        <fullName evidence="4">Helicase</fullName>
    </submittedName>
</protein>
<keyword evidence="1" id="KW-0378">Hydrolase</keyword>
<evidence type="ECO:0000259" key="3">
    <source>
        <dbReference type="PROSITE" id="PS51194"/>
    </source>
</evidence>
<dbReference type="InterPro" id="IPR014001">
    <property type="entry name" value="Helicase_ATP-bd"/>
</dbReference>
<evidence type="ECO:0000259" key="2">
    <source>
        <dbReference type="PROSITE" id="PS51192"/>
    </source>
</evidence>
<dbReference type="InterPro" id="IPR001650">
    <property type="entry name" value="Helicase_C-like"/>
</dbReference>
<dbReference type="RefSeq" id="WP_101821529.1">
    <property type="nucleotide sequence ID" value="NZ_PKJC01000018.1"/>
</dbReference>
<dbReference type="SUPFAM" id="SSF52540">
    <property type="entry name" value="P-loop containing nucleoside triphosphate hydrolases"/>
    <property type="match status" value="2"/>
</dbReference>
<dbReference type="Pfam" id="PF00271">
    <property type="entry name" value="Helicase_C"/>
    <property type="match status" value="1"/>
</dbReference>
<reference evidence="4 5" key="1">
    <citation type="submission" date="2017-12" db="EMBL/GenBank/DDBJ databases">
        <title>Phylogenetic diversity of female urinary microbiome.</title>
        <authorList>
            <person name="Thomas-White K."/>
            <person name="Wolfe A.J."/>
        </authorList>
    </citation>
    <scope>NUCLEOTIDE SEQUENCE [LARGE SCALE GENOMIC DNA]</scope>
    <source>
        <strain evidence="4 5">UMB0777</strain>
    </source>
</reference>
<comment type="caution">
    <text evidence="4">The sequence shown here is derived from an EMBL/GenBank/DDBJ whole genome shotgun (WGS) entry which is preliminary data.</text>
</comment>
<evidence type="ECO:0000313" key="5">
    <source>
        <dbReference type="Proteomes" id="UP000234662"/>
    </source>
</evidence>
<dbReference type="CDD" id="cd18793">
    <property type="entry name" value="SF2_C_SNF"/>
    <property type="match status" value="1"/>
</dbReference>
<feature type="domain" description="Helicase C-terminal" evidence="3">
    <location>
        <begin position="432"/>
        <end position="587"/>
    </location>
</feature>
<dbReference type="STRING" id="2055.BCM27_14560"/>
<dbReference type="InterPro" id="IPR027417">
    <property type="entry name" value="P-loop_NTPase"/>
</dbReference>
<sequence>MYRVFNSVHRTKRSVTLTRQATYLPDLHQFALWSSHDPDAGSRADSCRLAIPEGRDLVVRDVACDLVDVPTLLSGHASDDPSRVAESVHAWRLTLAGDTSTQLPLAAHAEVDPTGTAMTTAEFARAALRDCLAVEEALRDRLRASLRPYQIRGVAWLARTAEVTGGAVLADEMGLGKTVQAIGLLTLRAHEGPQLVVCPTSLVTNWTHEVARFAPALDVHTGPLEDAPVAAGSVTVISYARLRLSVDVVRRSRWATIVFDEAQNMKNPRTQVSRAARSVDAGARVALTGTPIENSLDDLWAILRVTAPGLFPHRAVFRRRFTKAVDDGDTGALQRLRVAVSPVLLARTKSRVASALPPKIPNPVLVDLTAEQAQLYDAHLARVEDDGFGDGFERHGRILATLTRLKQICNHPGLVTGDTRVLPGRSGKLDVCAEILGENLRTDSPTLVFTQYRDTGELLVRHFAEQFAVDAPFFHGGLPASRRDELVADFQSGRGPGIMVMSLKAGGVGLTLTRACDVIHFDRWWNPAVEAQASDRVHRIGQERPVTITTLTTATSLEEHIDDLHRRKSALGTHADDSSALAELTGLSDERLIDVLRRNREVR</sequence>
<dbReference type="GO" id="GO:0005524">
    <property type="term" value="F:ATP binding"/>
    <property type="evidence" value="ECO:0007669"/>
    <property type="project" value="InterPro"/>
</dbReference>
<dbReference type="InterPro" id="IPR038718">
    <property type="entry name" value="SNF2-like_sf"/>
</dbReference>
<keyword evidence="4" id="KW-0067">ATP-binding</keyword>
<proteinExistence type="predicted"/>
<evidence type="ECO:0000313" key="4">
    <source>
        <dbReference type="EMBL" id="PKZ63932.1"/>
    </source>
</evidence>
<dbReference type="Proteomes" id="UP000234662">
    <property type="component" value="Unassembled WGS sequence"/>
</dbReference>
<dbReference type="InterPro" id="IPR049730">
    <property type="entry name" value="SNF2/RAD54-like_C"/>
</dbReference>
<dbReference type="GO" id="GO:0004386">
    <property type="term" value="F:helicase activity"/>
    <property type="evidence" value="ECO:0007669"/>
    <property type="project" value="UniProtKB-KW"/>
</dbReference>
<dbReference type="Gene3D" id="3.40.50.300">
    <property type="entry name" value="P-loop containing nucleotide triphosphate hydrolases"/>
    <property type="match status" value="1"/>
</dbReference>
<evidence type="ECO:0000256" key="1">
    <source>
        <dbReference type="ARBA" id="ARBA00022801"/>
    </source>
</evidence>
<dbReference type="PROSITE" id="PS51194">
    <property type="entry name" value="HELICASE_CTER"/>
    <property type="match status" value="1"/>
</dbReference>
<dbReference type="SMART" id="SM00490">
    <property type="entry name" value="HELICc"/>
    <property type="match status" value="1"/>
</dbReference>
<dbReference type="PANTHER" id="PTHR10799">
    <property type="entry name" value="SNF2/RAD54 HELICASE FAMILY"/>
    <property type="match status" value="1"/>
</dbReference>
<dbReference type="GO" id="GO:0016787">
    <property type="term" value="F:hydrolase activity"/>
    <property type="evidence" value="ECO:0007669"/>
    <property type="project" value="UniProtKB-KW"/>
</dbReference>
<feature type="domain" description="Helicase ATP-binding" evidence="2">
    <location>
        <begin position="158"/>
        <end position="309"/>
    </location>
</feature>
<organism evidence="4 5">
    <name type="scientific">Gordonia terrae</name>
    <dbReference type="NCBI Taxonomy" id="2055"/>
    <lineage>
        <taxon>Bacteria</taxon>
        <taxon>Bacillati</taxon>
        <taxon>Actinomycetota</taxon>
        <taxon>Actinomycetes</taxon>
        <taxon>Mycobacteriales</taxon>
        <taxon>Gordoniaceae</taxon>
        <taxon>Gordonia</taxon>
    </lineage>
</organism>
<dbReference type="SMART" id="SM00487">
    <property type="entry name" value="DEXDc"/>
    <property type="match status" value="1"/>
</dbReference>
<name>A0A2I1R463_9ACTN</name>
<dbReference type="Pfam" id="PF00176">
    <property type="entry name" value="SNF2-rel_dom"/>
    <property type="match status" value="1"/>
</dbReference>
<keyword evidence="4" id="KW-0547">Nucleotide-binding</keyword>
<keyword evidence="4" id="KW-0347">Helicase</keyword>
<gene>
    <name evidence="4" type="ORF">CYJ73_19340</name>
</gene>
<dbReference type="InterPro" id="IPR000330">
    <property type="entry name" value="SNF2_N"/>
</dbReference>
<dbReference type="EMBL" id="PKJC01000018">
    <property type="protein sequence ID" value="PKZ63932.1"/>
    <property type="molecule type" value="Genomic_DNA"/>
</dbReference>
<dbReference type="PROSITE" id="PS51192">
    <property type="entry name" value="HELICASE_ATP_BIND_1"/>
    <property type="match status" value="1"/>
</dbReference>